<keyword evidence="3" id="KW-1185">Reference proteome</keyword>
<sequence>MTTYLERSSTSVTDDTPAPRRVPLWVVVSTGVVTVLLVGLGVGDVVMRLSGLSGRLAAVTTETTMASSPAAAPEAPAEAPAVVAVPEFSVIATPCAPLSTDGVTADGSVAYCVPLQSTDTYLWSLIPGELVSSSPDPALAICMEQTLRSAADCGEYLARPSNPGDGGR</sequence>
<accession>A0A850PYJ0</accession>
<proteinExistence type="predicted"/>
<name>A0A850PYJ0_9MYCO</name>
<gene>
    <name evidence="2" type="ORF">HLY00_4444</name>
</gene>
<evidence type="ECO:0000313" key="2">
    <source>
        <dbReference type="EMBL" id="NVN52735.1"/>
    </source>
</evidence>
<keyword evidence="1" id="KW-1133">Transmembrane helix</keyword>
<keyword evidence="1" id="KW-0812">Transmembrane</keyword>
<keyword evidence="1" id="KW-0472">Membrane</keyword>
<dbReference type="EMBL" id="JABFYL010000045">
    <property type="protein sequence ID" value="NVN52735.1"/>
    <property type="molecule type" value="Genomic_DNA"/>
</dbReference>
<comment type="caution">
    <text evidence="2">The sequence shown here is derived from an EMBL/GenBank/DDBJ whole genome shotgun (WGS) entry which is preliminary data.</text>
</comment>
<feature type="transmembrane region" description="Helical" evidence="1">
    <location>
        <begin position="24"/>
        <end position="46"/>
    </location>
</feature>
<evidence type="ECO:0000313" key="3">
    <source>
        <dbReference type="Proteomes" id="UP000570517"/>
    </source>
</evidence>
<dbReference type="Proteomes" id="UP000570517">
    <property type="component" value="Unassembled WGS sequence"/>
</dbReference>
<evidence type="ECO:0000256" key="1">
    <source>
        <dbReference type="SAM" id="Phobius"/>
    </source>
</evidence>
<reference evidence="2 3" key="1">
    <citation type="submission" date="2020-05" db="EMBL/GenBank/DDBJ databases">
        <title>Draft genome sequence of Mycobacterium hippocampi DL, isolated from European seabass, Dicentrarchus labrax, reared in fish farms.</title>
        <authorList>
            <person name="Stathopoulou P."/>
            <person name="Asimakis E."/>
            <person name="Tzokas K."/>
            <person name="Batargias C."/>
            <person name="Tsiamis G."/>
        </authorList>
    </citation>
    <scope>NUCLEOTIDE SEQUENCE [LARGE SCALE GENOMIC DNA]</scope>
    <source>
        <strain evidence="2 3">DL</strain>
    </source>
</reference>
<protein>
    <submittedName>
        <fullName evidence="2">Uncharacterized protein</fullName>
    </submittedName>
</protein>
<organism evidence="2 3">
    <name type="scientific">Mycolicibacterium hippocampi</name>
    <dbReference type="NCBI Taxonomy" id="659824"/>
    <lineage>
        <taxon>Bacteria</taxon>
        <taxon>Bacillati</taxon>
        <taxon>Actinomycetota</taxon>
        <taxon>Actinomycetes</taxon>
        <taxon>Mycobacteriales</taxon>
        <taxon>Mycobacteriaceae</taxon>
        <taxon>Mycolicibacterium</taxon>
    </lineage>
</organism>
<dbReference type="RefSeq" id="WP_178360958.1">
    <property type="nucleotide sequence ID" value="NZ_JABFYL010000045.1"/>
</dbReference>
<dbReference type="AlphaFoldDB" id="A0A850PYJ0"/>